<proteinExistence type="inferred from homology"/>
<dbReference type="EMBL" id="WLZY01000001">
    <property type="protein sequence ID" value="NDL55937.1"/>
    <property type="molecule type" value="Genomic_DNA"/>
</dbReference>
<accession>A0A7K3LYP3</accession>
<evidence type="ECO:0000256" key="1">
    <source>
        <dbReference type="ARBA" id="ARBA00009080"/>
    </source>
</evidence>
<keyword evidence="3" id="KW-0732">Signal</keyword>
<evidence type="ECO:0000313" key="6">
    <source>
        <dbReference type="EMBL" id="NDL55937.1"/>
    </source>
</evidence>
<organism evidence="6 7">
    <name type="scientific">Phytoactinopolyspora mesophila</name>
    <dbReference type="NCBI Taxonomy" id="2650750"/>
    <lineage>
        <taxon>Bacteria</taxon>
        <taxon>Bacillati</taxon>
        <taxon>Actinomycetota</taxon>
        <taxon>Actinomycetes</taxon>
        <taxon>Jiangellales</taxon>
        <taxon>Jiangellaceae</taxon>
        <taxon>Phytoactinopolyspora</taxon>
    </lineage>
</organism>
<dbReference type="InterPro" id="IPR006115">
    <property type="entry name" value="6PGDH_NADP-bd"/>
</dbReference>
<feature type="domain" description="NADPH-dependent reductive aminase-like C-terminal" evidence="5">
    <location>
        <begin position="165"/>
        <end position="290"/>
    </location>
</feature>
<keyword evidence="2" id="KW-0560">Oxidoreductase</keyword>
<name>A0A7K3LYP3_9ACTN</name>
<dbReference type="InterPro" id="IPR013328">
    <property type="entry name" value="6PGD_dom2"/>
</dbReference>
<keyword evidence="7" id="KW-1185">Reference proteome</keyword>
<dbReference type="Pfam" id="PF03446">
    <property type="entry name" value="NAD_binding_2"/>
    <property type="match status" value="1"/>
</dbReference>
<dbReference type="AlphaFoldDB" id="A0A7K3LYP3"/>
<evidence type="ECO:0000256" key="3">
    <source>
        <dbReference type="SAM" id="SignalP"/>
    </source>
</evidence>
<evidence type="ECO:0000256" key="2">
    <source>
        <dbReference type="ARBA" id="ARBA00023002"/>
    </source>
</evidence>
<dbReference type="PANTHER" id="PTHR43580">
    <property type="entry name" value="OXIDOREDUCTASE GLYR1-RELATED"/>
    <property type="match status" value="1"/>
</dbReference>
<evidence type="ECO:0000313" key="7">
    <source>
        <dbReference type="Proteomes" id="UP000460435"/>
    </source>
</evidence>
<sequence>MNSLPKAPVTVLGLGPMGSALASTLVENGHPTTVWNRTASKAEPLVAMGATAAATVDEAVHASPLVIVNVIDYDAVDAILGPVAHELTGMTVVNLTNDSPDRARAMARWANDHGFDYLDGSIMTPTESIGRPEAVFLYSGSEELYEKHRDTLSTLGGTASYLGSDPGRAASFDVALLDIFWTGMTGVAHSFALARAEGITPTEFLPFAQGIVELVRDIAPEIAKHAELGEYPGDDSNLISTAAGLTHIIHAAQARNVDASVLRSVVGLVDQVIQAGHGGDSFSRMVEAFSR</sequence>
<dbReference type="Proteomes" id="UP000460435">
    <property type="component" value="Unassembled WGS sequence"/>
</dbReference>
<dbReference type="PIRSF" id="PIRSF000103">
    <property type="entry name" value="HIBADH"/>
    <property type="match status" value="1"/>
</dbReference>
<dbReference type="InterPro" id="IPR051265">
    <property type="entry name" value="HIBADH-related_NP60_sf"/>
</dbReference>
<dbReference type="SUPFAM" id="SSF51735">
    <property type="entry name" value="NAD(P)-binding Rossmann-fold domains"/>
    <property type="match status" value="1"/>
</dbReference>
<comment type="similarity">
    <text evidence="1">Belongs to the HIBADH-related family.</text>
</comment>
<reference evidence="6 7" key="1">
    <citation type="submission" date="2019-11" db="EMBL/GenBank/DDBJ databases">
        <authorList>
            <person name="Li X.-J."/>
            <person name="Feng X.-M."/>
        </authorList>
    </citation>
    <scope>NUCLEOTIDE SEQUENCE [LARGE SCALE GENOMIC DNA]</scope>
    <source>
        <strain evidence="6 7">XMNu-373</strain>
    </source>
</reference>
<dbReference type="Pfam" id="PF21761">
    <property type="entry name" value="RedAm-like_C"/>
    <property type="match status" value="1"/>
</dbReference>
<dbReference type="InterPro" id="IPR015815">
    <property type="entry name" value="HIBADH-related"/>
</dbReference>
<gene>
    <name evidence="6" type="ORF">F7O44_02510</name>
</gene>
<dbReference type="InterPro" id="IPR036291">
    <property type="entry name" value="NAD(P)-bd_dom_sf"/>
</dbReference>
<dbReference type="GO" id="GO:0050661">
    <property type="term" value="F:NADP binding"/>
    <property type="evidence" value="ECO:0007669"/>
    <property type="project" value="InterPro"/>
</dbReference>
<evidence type="ECO:0000259" key="5">
    <source>
        <dbReference type="Pfam" id="PF21761"/>
    </source>
</evidence>
<feature type="domain" description="6-phosphogluconate dehydrogenase NADP-binding" evidence="4">
    <location>
        <begin position="9"/>
        <end position="163"/>
    </location>
</feature>
<evidence type="ECO:0000259" key="4">
    <source>
        <dbReference type="Pfam" id="PF03446"/>
    </source>
</evidence>
<dbReference type="GO" id="GO:0016491">
    <property type="term" value="F:oxidoreductase activity"/>
    <property type="evidence" value="ECO:0007669"/>
    <property type="project" value="UniProtKB-KW"/>
</dbReference>
<feature type="chain" id="PRO_5029685913" evidence="3">
    <location>
        <begin position="23"/>
        <end position="291"/>
    </location>
</feature>
<dbReference type="Gene3D" id="1.10.1040.10">
    <property type="entry name" value="N-(1-d-carboxylethyl)-l-norvaline Dehydrogenase, domain 2"/>
    <property type="match status" value="1"/>
</dbReference>
<dbReference type="InterPro" id="IPR048666">
    <property type="entry name" value="RedAm-like_C"/>
</dbReference>
<dbReference type="Gene3D" id="3.40.50.720">
    <property type="entry name" value="NAD(P)-binding Rossmann-like Domain"/>
    <property type="match status" value="1"/>
</dbReference>
<comment type="caution">
    <text evidence="6">The sequence shown here is derived from an EMBL/GenBank/DDBJ whole genome shotgun (WGS) entry which is preliminary data.</text>
</comment>
<dbReference type="PANTHER" id="PTHR43580:SF2">
    <property type="entry name" value="CYTOKINE-LIKE NUCLEAR FACTOR N-PAC"/>
    <property type="match status" value="1"/>
</dbReference>
<feature type="signal peptide" evidence="3">
    <location>
        <begin position="1"/>
        <end position="22"/>
    </location>
</feature>
<dbReference type="RefSeq" id="WP_162448595.1">
    <property type="nucleotide sequence ID" value="NZ_WLZY01000001.1"/>
</dbReference>
<protein>
    <submittedName>
        <fullName evidence="6">NAD(P)-dependent oxidoreductase</fullName>
    </submittedName>
</protein>